<protein>
    <submittedName>
        <fullName evidence="2">Uncharacterized protein</fullName>
    </submittedName>
</protein>
<accession>A0A9D4PUB6</accession>
<keyword evidence="3" id="KW-1185">Reference proteome</keyword>
<proteinExistence type="predicted"/>
<feature type="region of interest" description="Disordered" evidence="1">
    <location>
        <begin position="1"/>
        <end position="24"/>
    </location>
</feature>
<dbReference type="VEuPathDB" id="VectorBase:RSAN_050552"/>
<organism evidence="2 3">
    <name type="scientific">Rhipicephalus sanguineus</name>
    <name type="common">Brown dog tick</name>
    <name type="synonym">Ixodes sanguineus</name>
    <dbReference type="NCBI Taxonomy" id="34632"/>
    <lineage>
        <taxon>Eukaryota</taxon>
        <taxon>Metazoa</taxon>
        <taxon>Ecdysozoa</taxon>
        <taxon>Arthropoda</taxon>
        <taxon>Chelicerata</taxon>
        <taxon>Arachnida</taxon>
        <taxon>Acari</taxon>
        <taxon>Parasitiformes</taxon>
        <taxon>Ixodida</taxon>
        <taxon>Ixodoidea</taxon>
        <taxon>Ixodidae</taxon>
        <taxon>Rhipicephalinae</taxon>
        <taxon>Rhipicephalus</taxon>
        <taxon>Rhipicephalus</taxon>
    </lineage>
</organism>
<dbReference type="AlphaFoldDB" id="A0A9D4PUB6"/>
<gene>
    <name evidence="2" type="ORF">HPB52_003419</name>
</gene>
<evidence type="ECO:0000256" key="1">
    <source>
        <dbReference type="SAM" id="MobiDB-lite"/>
    </source>
</evidence>
<reference evidence="2" key="1">
    <citation type="journal article" date="2020" name="Cell">
        <title>Large-Scale Comparative Analyses of Tick Genomes Elucidate Their Genetic Diversity and Vector Capacities.</title>
        <authorList>
            <consortium name="Tick Genome and Microbiome Consortium (TIGMIC)"/>
            <person name="Jia N."/>
            <person name="Wang J."/>
            <person name="Shi W."/>
            <person name="Du L."/>
            <person name="Sun Y."/>
            <person name="Zhan W."/>
            <person name="Jiang J.F."/>
            <person name="Wang Q."/>
            <person name="Zhang B."/>
            <person name="Ji P."/>
            <person name="Bell-Sakyi L."/>
            <person name="Cui X.M."/>
            <person name="Yuan T.T."/>
            <person name="Jiang B.G."/>
            <person name="Yang W.F."/>
            <person name="Lam T.T."/>
            <person name="Chang Q.C."/>
            <person name="Ding S.J."/>
            <person name="Wang X.J."/>
            <person name="Zhu J.G."/>
            <person name="Ruan X.D."/>
            <person name="Zhao L."/>
            <person name="Wei J.T."/>
            <person name="Ye R.Z."/>
            <person name="Que T.C."/>
            <person name="Du C.H."/>
            <person name="Zhou Y.H."/>
            <person name="Cheng J.X."/>
            <person name="Dai P.F."/>
            <person name="Guo W.B."/>
            <person name="Han X.H."/>
            <person name="Huang E.J."/>
            <person name="Li L.F."/>
            <person name="Wei W."/>
            <person name="Gao Y.C."/>
            <person name="Liu J.Z."/>
            <person name="Shao H.Z."/>
            <person name="Wang X."/>
            <person name="Wang C.C."/>
            <person name="Yang T.C."/>
            <person name="Huo Q.B."/>
            <person name="Li W."/>
            <person name="Chen H.Y."/>
            <person name="Chen S.E."/>
            <person name="Zhou L.G."/>
            <person name="Ni X.B."/>
            <person name="Tian J.H."/>
            <person name="Sheng Y."/>
            <person name="Liu T."/>
            <person name="Pan Y.S."/>
            <person name="Xia L.Y."/>
            <person name="Li J."/>
            <person name="Zhao F."/>
            <person name="Cao W.C."/>
        </authorList>
    </citation>
    <scope>NUCLEOTIDE SEQUENCE</scope>
    <source>
        <strain evidence="2">Rsan-2018</strain>
    </source>
</reference>
<evidence type="ECO:0000313" key="3">
    <source>
        <dbReference type="Proteomes" id="UP000821837"/>
    </source>
</evidence>
<evidence type="ECO:0000313" key="2">
    <source>
        <dbReference type="EMBL" id="KAH7955736.1"/>
    </source>
</evidence>
<comment type="caution">
    <text evidence="2">The sequence shown here is derived from an EMBL/GenBank/DDBJ whole genome shotgun (WGS) entry which is preliminary data.</text>
</comment>
<name>A0A9D4PUB6_RHISA</name>
<dbReference type="EMBL" id="JABSTV010001250">
    <property type="protein sequence ID" value="KAH7955736.1"/>
    <property type="molecule type" value="Genomic_DNA"/>
</dbReference>
<dbReference type="Proteomes" id="UP000821837">
    <property type="component" value="Unassembled WGS sequence"/>
</dbReference>
<reference evidence="2" key="2">
    <citation type="submission" date="2021-09" db="EMBL/GenBank/DDBJ databases">
        <authorList>
            <person name="Jia N."/>
            <person name="Wang J."/>
            <person name="Shi W."/>
            <person name="Du L."/>
            <person name="Sun Y."/>
            <person name="Zhan W."/>
            <person name="Jiang J."/>
            <person name="Wang Q."/>
            <person name="Zhang B."/>
            <person name="Ji P."/>
            <person name="Sakyi L.B."/>
            <person name="Cui X."/>
            <person name="Yuan T."/>
            <person name="Jiang B."/>
            <person name="Yang W."/>
            <person name="Lam T.T.-Y."/>
            <person name="Chang Q."/>
            <person name="Ding S."/>
            <person name="Wang X."/>
            <person name="Zhu J."/>
            <person name="Ruan X."/>
            <person name="Zhao L."/>
            <person name="Wei J."/>
            <person name="Que T."/>
            <person name="Du C."/>
            <person name="Cheng J."/>
            <person name="Dai P."/>
            <person name="Han X."/>
            <person name="Huang E."/>
            <person name="Gao Y."/>
            <person name="Liu J."/>
            <person name="Shao H."/>
            <person name="Ye R."/>
            <person name="Li L."/>
            <person name="Wei W."/>
            <person name="Wang X."/>
            <person name="Wang C."/>
            <person name="Huo Q."/>
            <person name="Li W."/>
            <person name="Guo W."/>
            <person name="Chen H."/>
            <person name="Chen S."/>
            <person name="Zhou L."/>
            <person name="Zhou L."/>
            <person name="Ni X."/>
            <person name="Tian J."/>
            <person name="Zhou Y."/>
            <person name="Sheng Y."/>
            <person name="Liu T."/>
            <person name="Pan Y."/>
            <person name="Xia L."/>
            <person name="Li J."/>
            <person name="Zhao F."/>
            <person name="Cao W."/>
        </authorList>
    </citation>
    <scope>NUCLEOTIDE SEQUENCE</scope>
    <source>
        <strain evidence="2">Rsan-2018</strain>
        <tissue evidence="2">Larvae</tissue>
    </source>
</reference>
<sequence>MEKVKSSLKIEAATTKRHGPGRLAPGEGRIVLVFESTDDSEQKKIVDTAPFNWSEATQSFCCYPVRPLRYQTN</sequence>